<dbReference type="RefSeq" id="WP_007156307.1">
    <property type="nucleotide sequence ID" value="NZ_GG668533.1"/>
</dbReference>
<dbReference type="InterPro" id="IPR005335">
    <property type="entry name" value="Terminase_ssu"/>
</dbReference>
<comment type="caution">
    <text evidence="3">The sequence shown here is derived from an EMBL/GenBank/DDBJ whole genome shotgun (WGS) entry which is preliminary data.</text>
</comment>
<dbReference type="InterPro" id="IPR052404">
    <property type="entry name" value="SPP1-like_terminase"/>
</dbReference>
<dbReference type="InterPro" id="IPR038713">
    <property type="entry name" value="Terminase_Gp1_N_sf"/>
</dbReference>
<dbReference type="Gene3D" id="6.10.140.2160">
    <property type="match status" value="1"/>
</dbReference>
<keyword evidence="2" id="KW-0231">Viral genome packaging</keyword>
<dbReference type="HOGENOM" id="CLU_064914_5_1_9"/>
<dbReference type="Pfam" id="PF03592">
    <property type="entry name" value="Terminase_2"/>
    <property type="match status" value="1"/>
</dbReference>
<evidence type="ECO:0000313" key="4">
    <source>
        <dbReference type="Proteomes" id="UP000004121"/>
    </source>
</evidence>
<keyword evidence="1" id="KW-1188">Viral release from host cell</keyword>
<dbReference type="Proteomes" id="UP000004121">
    <property type="component" value="Unassembled WGS sequence"/>
</dbReference>
<dbReference type="GO" id="GO:0051276">
    <property type="term" value="P:chromosome organization"/>
    <property type="evidence" value="ECO:0007669"/>
    <property type="project" value="InterPro"/>
</dbReference>
<dbReference type="PANTHER" id="PTHR41328:SF2">
    <property type="entry name" value="TERMINASE SMALL SUBUNIT"/>
    <property type="match status" value="1"/>
</dbReference>
<dbReference type="eggNOG" id="COG3728">
    <property type="taxonomic scope" value="Bacteria"/>
</dbReference>
<proteinExistence type="predicted"/>
<protein>
    <submittedName>
        <fullName evidence="3">Terminase small subunit</fullName>
    </submittedName>
</protein>
<dbReference type="AlphaFoldDB" id="C2KWH5"/>
<dbReference type="EMBL" id="ACKX01000083">
    <property type="protein sequence ID" value="EEJ51864.1"/>
    <property type="molecule type" value="Genomic_DNA"/>
</dbReference>
<evidence type="ECO:0000256" key="1">
    <source>
        <dbReference type="ARBA" id="ARBA00022612"/>
    </source>
</evidence>
<evidence type="ECO:0000256" key="2">
    <source>
        <dbReference type="ARBA" id="ARBA00023219"/>
    </source>
</evidence>
<dbReference type="STRING" id="585501.HMPREF6123_0844"/>
<gene>
    <name evidence="3" type="ORF">HMPREF6123_0844</name>
</gene>
<name>C2KWH5_9FIRM</name>
<accession>C2KWH5</accession>
<evidence type="ECO:0000313" key="3">
    <source>
        <dbReference type="EMBL" id="EEJ51864.1"/>
    </source>
</evidence>
<dbReference type="PANTHER" id="PTHR41328">
    <property type="entry name" value="TERMINASE SMALL SUBUNIT-RELATED"/>
    <property type="match status" value="1"/>
</dbReference>
<sequence length="160" mass="17641">MKNNDDLTDKQKKFIEEYLVDMNGTRAYRVAYPSVKKNETAAALASRLLTNDKVKKAIEPILASMSSDRMATATEVMEYLTSVMRGDSTAEVVVVEGLGDGCSEARRFKKAPDEKERLRAAELLGKRFGLFKDKVEVSGIEAEQSKLDNLISQLGAGDDS</sequence>
<dbReference type="InParanoid" id="C2KWH5"/>
<organism evidence="3 4">
    <name type="scientific">Oribacterium sinus F0268</name>
    <dbReference type="NCBI Taxonomy" id="585501"/>
    <lineage>
        <taxon>Bacteria</taxon>
        <taxon>Bacillati</taxon>
        <taxon>Bacillota</taxon>
        <taxon>Clostridia</taxon>
        <taxon>Lachnospirales</taxon>
        <taxon>Lachnospiraceae</taxon>
        <taxon>Oribacterium</taxon>
    </lineage>
</organism>
<keyword evidence="4" id="KW-1185">Reference proteome</keyword>
<reference evidence="3 4" key="1">
    <citation type="submission" date="2009-04" db="EMBL/GenBank/DDBJ databases">
        <authorList>
            <person name="Qin X."/>
            <person name="Bachman B."/>
            <person name="Battles P."/>
            <person name="Bell A."/>
            <person name="Bess C."/>
            <person name="Bickham C."/>
            <person name="Chaboub L."/>
            <person name="Chen D."/>
            <person name="Coyle M."/>
            <person name="Deiros D.R."/>
            <person name="Dinh H."/>
            <person name="Forbes L."/>
            <person name="Fowler G."/>
            <person name="Francisco L."/>
            <person name="Fu Q."/>
            <person name="Gubbala S."/>
            <person name="Hale W."/>
            <person name="Han Y."/>
            <person name="Hemphill L."/>
            <person name="Highlander S.K."/>
            <person name="Hirani K."/>
            <person name="Hogues M."/>
            <person name="Jackson L."/>
            <person name="Jakkamsetti A."/>
            <person name="Javaid M."/>
            <person name="Jiang H."/>
            <person name="Korchina V."/>
            <person name="Kovar C."/>
            <person name="Lara F."/>
            <person name="Lee S."/>
            <person name="Mata R."/>
            <person name="Mathew T."/>
            <person name="Moen C."/>
            <person name="Morales K."/>
            <person name="Munidasa M."/>
            <person name="Nazareth L."/>
            <person name="Ngo R."/>
            <person name="Nguyen L."/>
            <person name="Okwuonu G."/>
            <person name="Ongeri F."/>
            <person name="Patil S."/>
            <person name="Petrosino J."/>
            <person name="Pham C."/>
            <person name="Pham P."/>
            <person name="Pu L.-L."/>
            <person name="Puazo M."/>
            <person name="Raj R."/>
            <person name="Reid J."/>
            <person name="Rouhana J."/>
            <person name="Saada N."/>
            <person name="Shang Y."/>
            <person name="Simmons D."/>
            <person name="Thornton R."/>
            <person name="Warren J."/>
            <person name="Weissenberger G."/>
            <person name="Zhang J."/>
            <person name="Zhang L."/>
            <person name="Zhou C."/>
            <person name="Zhu D."/>
            <person name="Muzny D."/>
            <person name="Worley K."/>
            <person name="Gibbs R."/>
        </authorList>
    </citation>
    <scope>NUCLEOTIDE SEQUENCE [LARGE SCALE GENOMIC DNA]</scope>
    <source>
        <strain evidence="3 4">F0268</strain>
    </source>
</reference>
<dbReference type="Gene3D" id="1.10.10.1400">
    <property type="entry name" value="Terminase, small subunit, N-terminal DNA-binding domain, HTH motif"/>
    <property type="match status" value="1"/>
</dbReference>